<organism evidence="2">
    <name type="scientific">Enterococcus casseliflavus</name>
    <name type="common">Enterococcus flavescens</name>
    <dbReference type="NCBI Taxonomy" id="37734"/>
    <lineage>
        <taxon>Bacteria</taxon>
        <taxon>Bacillati</taxon>
        <taxon>Bacillota</taxon>
        <taxon>Bacilli</taxon>
        <taxon>Lactobacillales</taxon>
        <taxon>Enterococcaceae</taxon>
        <taxon>Enterococcus</taxon>
    </lineage>
</organism>
<dbReference type="EMBL" id="CACRTX010000008">
    <property type="protein sequence ID" value="VYU11526.1"/>
    <property type="molecule type" value="Genomic_DNA"/>
</dbReference>
<proteinExistence type="predicted"/>
<feature type="signal peptide" evidence="1">
    <location>
        <begin position="1"/>
        <end position="18"/>
    </location>
</feature>
<evidence type="ECO:0000313" key="2">
    <source>
        <dbReference type="EMBL" id="VYU11526.1"/>
    </source>
</evidence>
<keyword evidence="1" id="KW-0732">Signal</keyword>
<protein>
    <submittedName>
        <fullName evidence="2">Uncharacterized protein</fullName>
    </submittedName>
</protein>
<accession>A0A6N3C3D1</accession>
<feature type="chain" id="PRO_5038391903" evidence="1">
    <location>
        <begin position="19"/>
        <end position="40"/>
    </location>
</feature>
<reference evidence="2" key="1">
    <citation type="submission" date="2019-11" db="EMBL/GenBank/DDBJ databases">
        <authorList>
            <person name="Feng L."/>
        </authorList>
    </citation>
    <scope>NUCLEOTIDE SEQUENCE</scope>
    <source>
        <strain evidence="2">ECasseliflavusLFYP2</strain>
    </source>
</reference>
<dbReference type="RefSeq" id="WP_421758074.1">
    <property type="nucleotide sequence ID" value="NZ_CACRTX010000008.1"/>
</dbReference>
<name>A0A6N3C3D1_ENTCA</name>
<dbReference type="AlphaFoldDB" id="A0A6N3C3D1"/>
<evidence type="ECO:0000256" key="1">
    <source>
        <dbReference type="SAM" id="SignalP"/>
    </source>
</evidence>
<gene>
    <name evidence="2" type="ORF">ECLFYP2_02490</name>
</gene>
<sequence>MKKMHHYLLLLIAMLVLGGCTEMNQTKTSDTTVNTSEQTE</sequence>
<dbReference type="PROSITE" id="PS51257">
    <property type="entry name" value="PROKAR_LIPOPROTEIN"/>
    <property type="match status" value="1"/>
</dbReference>